<reference evidence="1 2" key="1">
    <citation type="submission" date="2020-04" db="EMBL/GenBank/DDBJ databases">
        <title>Perkinsus olseni comparative genomics.</title>
        <authorList>
            <person name="Bogema D.R."/>
        </authorList>
    </citation>
    <scope>NUCLEOTIDE SEQUENCE [LARGE SCALE GENOMIC DNA]</scope>
    <source>
        <strain evidence="1">ATCC PRA-205</strain>
    </source>
</reference>
<gene>
    <name evidence="1" type="ORF">FOZ62_019854</name>
</gene>
<evidence type="ECO:0000313" key="2">
    <source>
        <dbReference type="Proteomes" id="UP000574390"/>
    </source>
</evidence>
<proteinExistence type="predicted"/>
<dbReference type="AlphaFoldDB" id="A0A7J6RXA5"/>
<dbReference type="EMBL" id="JABANM010019042">
    <property type="protein sequence ID" value="KAF4725113.1"/>
    <property type="molecule type" value="Genomic_DNA"/>
</dbReference>
<organism evidence="1 2">
    <name type="scientific">Perkinsus olseni</name>
    <name type="common">Perkinsus atlanticus</name>
    <dbReference type="NCBI Taxonomy" id="32597"/>
    <lineage>
        <taxon>Eukaryota</taxon>
        <taxon>Sar</taxon>
        <taxon>Alveolata</taxon>
        <taxon>Perkinsozoa</taxon>
        <taxon>Perkinsea</taxon>
        <taxon>Perkinsida</taxon>
        <taxon>Perkinsidae</taxon>
        <taxon>Perkinsus</taxon>
    </lineage>
</organism>
<name>A0A7J6RXA5_PEROL</name>
<protein>
    <submittedName>
        <fullName evidence="1">Uncharacterized protein</fullName>
    </submittedName>
</protein>
<sequence>HWRGIWWGWGRDRTAGRGGIATNVGAHRRRGSTSAACVIARRPLPRATRIGALGISPSWDPVVHHGMCRRSGPATT</sequence>
<feature type="non-terminal residue" evidence="1">
    <location>
        <position position="1"/>
    </location>
</feature>
<accession>A0A7J6RXA5</accession>
<evidence type="ECO:0000313" key="1">
    <source>
        <dbReference type="EMBL" id="KAF4725113.1"/>
    </source>
</evidence>
<comment type="caution">
    <text evidence="1">The sequence shown here is derived from an EMBL/GenBank/DDBJ whole genome shotgun (WGS) entry which is preliminary data.</text>
</comment>
<dbReference type="Proteomes" id="UP000574390">
    <property type="component" value="Unassembled WGS sequence"/>
</dbReference>
<feature type="non-terminal residue" evidence="1">
    <location>
        <position position="76"/>
    </location>
</feature>